<feature type="compositionally biased region" description="Low complexity" evidence="1">
    <location>
        <begin position="59"/>
        <end position="73"/>
    </location>
</feature>
<accession>A0AAE1JQJ9</accession>
<feature type="compositionally biased region" description="Basic and acidic residues" evidence="1">
    <location>
        <begin position="23"/>
        <end position="40"/>
    </location>
</feature>
<evidence type="ECO:0000313" key="4">
    <source>
        <dbReference type="Proteomes" id="UP001293593"/>
    </source>
</evidence>
<dbReference type="SUPFAM" id="SSF140383">
    <property type="entry name" value="BSD domain-like"/>
    <property type="match status" value="1"/>
</dbReference>
<feature type="compositionally biased region" description="Acidic residues" evidence="1">
    <location>
        <begin position="293"/>
        <end position="309"/>
    </location>
</feature>
<feature type="region of interest" description="Disordered" evidence="1">
    <location>
        <begin position="55"/>
        <end position="74"/>
    </location>
</feature>
<comment type="caution">
    <text evidence="3">The sequence shown here is derived from an EMBL/GenBank/DDBJ whole genome shotgun (WGS) entry which is preliminary data.</text>
</comment>
<dbReference type="EMBL" id="JAWXYG010000012">
    <property type="protein sequence ID" value="KAK4257434.1"/>
    <property type="molecule type" value="Genomic_DNA"/>
</dbReference>
<reference evidence="3" key="1">
    <citation type="submission" date="2023-10" db="EMBL/GenBank/DDBJ databases">
        <title>Chromosome-level genome of the transformable northern wattle, Acacia crassicarpa.</title>
        <authorList>
            <person name="Massaro I."/>
            <person name="Sinha N.R."/>
            <person name="Poethig S."/>
            <person name="Leichty A.R."/>
        </authorList>
    </citation>
    <scope>NUCLEOTIDE SEQUENCE</scope>
    <source>
        <strain evidence="3">Acra3RX</strain>
        <tissue evidence="3">Leaf</tissue>
    </source>
</reference>
<feature type="compositionally biased region" description="Polar residues" evidence="1">
    <location>
        <begin position="7"/>
        <end position="22"/>
    </location>
</feature>
<dbReference type="Pfam" id="PF03909">
    <property type="entry name" value="BSD"/>
    <property type="match status" value="1"/>
</dbReference>
<dbReference type="InterPro" id="IPR005607">
    <property type="entry name" value="BSD_dom"/>
</dbReference>
<feature type="region of interest" description="Disordered" evidence="1">
    <location>
        <begin position="251"/>
        <end position="374"/>
    </location>
</feature>
<feature type="compositionally biased region" description="Basic residues" evidence="1">
    <location>
        <begin position="347"/>
        <end position="356"/>
    </location>
</feature>
<dbReference type="PANTHER" id="PTHR31923">
    <property type="entry name" value="BSD DOMAIN-CONTAINING PROTEIN"/>
    <property type="match status" value="1"/>
</dbReference>
<dbReference type="InterPro" id="IPR035925">
    <property type="entry name" value="BSD_dom_sf"/>
</dbReference>
<feature type="region of interest" description="Disordered" evidence="1">
    <location>
        <begin position="1"/>
        <end position="40"/>
    </location>
</feature>
<dbReference type="PANTHER" id="PTHR31923:SF9">
    <property type="entry name" value="BSD DOMAIN-CONTAINING PROTEIN"/>
    <property type="match status" value="1"/>
</dbReference>
<dbReference type="Proteomes" id="UP001293593">
    <property type="component" value="Unassembled WGS sequence"/>
</dbReference>
<feature type="compositionally biased region" description="Basic and acidic residues" evidence="1">
    <location>
        <begin position="251"/>
        <end position="269"/>
    </location>
</feature>
<evidence type="ECO:0000256" key="1">
    <source>
        <dbReference type="SAM" id="MobiDB-lite"/>
    </source>
</evidence>
<name>A0AAE1JQJ9_9FABA</name>
<protein>
    <recommendedName>
        <fullName evidence="2">BSD domain-containing protein</fullName>
    </recommendedName>
</protein>
<keyword evidence="4" id="KW-1185">Reference proteome</keyword>
<feature type="compositionally biased region" description="Acidic residues" evidence="1">
    <location>
        <begin position="363"/>
        <end position="374"/>
    </location>
</feature>
<dbReference type="SMART" id="SM00751">
    <property type="entry name" value="BSD"/>
    <property type="match status" value="1"/>
</dbReference>
<evidence type="ECO:0000313" key="3">
    <source>
        <dbReference type="EMBL" id="KAK4257434.1"/>
    </source>
</evidence>
<organism evidence="3 4">
    <name type="scientific">Acacia crassicarpa</name>
    <name type="common">northern wattle</name>
    <dbReference type="NCBI Taxonomy" id="499986"/>
    <lineage>
        <taxon>Eukaryota</taxon>
        <taxon>Viridiplantae</taxon>
        <taxon>Streptophyta</taxon>
        <taxon>Embryophyta</taxon>
        <taxon>Tracheophyta</taxon>
        <taxon>Spermatophyta</taxon>
        <taxon>Magnoliopsida</taxon>
        <taxon>eudicotyledons</taxon>
        <taxon>Gunneridae</taxon>
        <taxon>Pentapetalae</taxon>
        <taxon>rosids</taxon>
        <taxon>fabids</taxon>
        <taxon>Fabales</taxon>
        <taxon>Fabaceae</taxon>
        <taxon>Caesalpinioideae</taxon>
        <taxon>mimosoid clade</taxon>
        <taxon>Acacieae</taxon>
        <taxon>Acacia</taxon>
    </lineage>
</organism>
<feature type="domain" description="BSD" evidence="2">
    <location>
        <begin position="168"/>
        <end position="219"/>
    </location>
</feature>
<feature type="compositionally biased region" description="Polar residues" evidence="1">
    <location>
        <begin position="324"/>
        <end position="338"/>
    </location>
</feature>
<dbReference type="AlphaFoldDB" id="A0AAE1JQJ9"/>
<sequence length="374" mass="41597">MSWFVKTLQSNNDPQTAVTSESSPERDSSGDRHGGSALKDEVSSLFRGVANFLAPPPSSSSSASSSVNSSSRSLDVDGIRNDLVEISGTFKSSLSLLSSNKVVTGISGLASQFLQPQGQVLEDDDDVISEVDDRNDGVVPGTTDDAVRFVREISRRPECWTEFPSPLDHDFSMSNSQREHALAIERLVPELVSLRLNLCSYMNVEKFWMIYFLLLLPRLNQHDLEFLSTPKIVEARDALLQKLQENRDRQVEVCDHSNLDQEHREDSVMGRENIPLEKNQTGKKDAAKGVQIDDTEDVSFSDLEDDCSDLSDRTSSHRRRAQGTRGSSPEGSSDWVQLSENSERRGGSRRRRAAHSKGKDSGDESSDWLDVDDF</sequence>
<gene>
    <name evidence="3" type="ORF">QN277_007023</name>
</gene>
<proteinExistence type="predicted"/>
<evidence type="ECO:0000259" key="2">
    <source>
        <dbReference type="SMART" id="SM00751"/>
    </source>
</evidence>